<dbReference type="InterPro" id="IPR006683">
    <property type="entry name" value="Thioestr_dom"/>
</dbReference>
<dbReference type="EMBL" id="JACMSE010000009">
    <property type="protein sequence ID" value="MBC2890096.1"/>
    <property type="molecule type" value="Genomic_DNA"/>
</dbReference>
<evidence type="ECO:0000256" key="1">
    <source>
        <dbReference type="ARBA" id="ARBA00008324"/>
    </source>
</evidence>
<feature type="domain" description="Thioesterase" evidence="3">
    <location>
        <begin position="33"/>
        <end position="113"/>
    </location>
</feature>
<comment type="caution">
    <text evidence="4">The sequence shown here is derived from an EMBL/GenBank/DDBJ whole genome shotgun (WGS) entry which is preliminary data.</text>
</comment>
<accession>A0A842JGG7</accession>
<gene>
    <name evidence="4" type="ORF">H7313_12200</name>
</gene>
<dbReference type="GO" id="GO:0061522">
    <property type="term" value="F:1,4-dihydroxy-2-naphthoyl-CoA thioesterase activity"/>
    <property type="evidence" value="ECO:0007669"/>
    <property type="project" value="TreeGrafter"/>
</dbReference>
<reference evidence="4 5" key="1">
    <citation type="submission" date="2020-08" db="EMBL/GenBank/DDBJ databases">
        <authorList>
            <person name="Liu C."/>
            <person name="Sun Q."/>
        </authorList>
    </citation>
    <scope>NUCLEOTIDE SEQUENCE [LARGE SCALE GENOMIC DNA]</scope>
    <source>
        <strain evidence="4 5">N22</strain>
    </source>
</reference>
<dbReference type="InterPro" id="IPR003736">
    <property type="entry name" value="PAAI_dom"/>
</dbReference>
<sequence>MALTDLLGIEVVSEGAERAEAAMPVTPDLHQPFGFLHGGATIALLETVASVGAGCRADFDRERPFGVDVHVRHRKSAQEGTLHAVAELDREEPSRAGGRKQFWNVVATDDAGDVVSEGVVVTKIVSLERLAEKERERAAARSEPA</sequence>
<dbReference type="InterPro" id="IPR029069">
    <property type="entry name" value="HotDog_dom_sf"/>
</dbReference>
<keyword evidence="5" id="KW-1185">Reference proteome</keyword>
<protein>
    <submittedName>
        <fullName evidence="4">PaaI family thioesterase</fullName>
    </submittedName>
</protein>
<dbReference type="RefSeq" id="WP_080143590.1">
    <property type="nucleotide sequence ID" value="NZ_JAASIO010000004.1"/>
</dbReference>
<evidence type="ECO:0000256" key="2">
    <source>
        <dbReference type="ARBA" id="ARBA00022801"/>
    </source>
</evidence>
<dbReference type="NCBIfam" id="TIGR00369">
    <property type="entry name" value="unchar_dom_1"/>
    <property type="match status" value="1"/>
</dbReference>
<dbReference type="PANTHER" id="PTHR43240:SF5">
    <property type="entry name" value="1,4-DIHYDROXY-2-NAPHTHOYL-COA THIOESTERASE 1"/>
    <property type="match status" value="1"/>
</dbReference>
<dbReference type="Gene3D" id="3.10.129.10">
    <property type="entry name" value="Hotdog Thioesterase"/>
    <property type="match status" value="1"/>
</dbReference>
<keyword evidence="2" id="KW-0378">Hydrolase</keyword>
<comment type="similarity">
    <text evidence="1">Belongs to the thioesterase PaaI family.</text>
</comment>
<dbReference type="Proteomes" id="UP000587396">
    <property type="component" value="Unassembled WGS sequence"/>
</dbReference>
<dbReference type="GO" id="GO:0005829">
    <property type="term" value="C:cytosol"/>
    <property type="evidence" value="ECO:0007669"/>
    <property type="project" value="TreeGrafter"/>
</dbReference>
<evidence type="ECO:0000313" key="4">
    <source>
        <dbReference type="EMBL" id="MBC2890096.1"/>
    </source>
</evidence>
<dbReference type="SUPFAM" id="SSF54637">
    <property type="entry name" value="Thioesterase/thiol ester dehydrase-isomerase"/>
    <property type="match status" value="1"/>
</dbReference>
<evidence type="ECO:0000313" key="5">
    <source>
        <dbReference type="Proteomes" id="UP000587396"/>
    </source>
</evidence>
<dbReference type="Pfam" id="PF03061">
    <property type="entry name" value="4HBT"/>
    <property type="match status" value="1"/>
</dbReference>
<dbReference type="AlphaFoldDB" id="A0A842JGG7"/>
<organism evidence="4 5">
    <name type="scientific">Gordonibacter massiliensis</name>
    <name type="common">ex Traore et al. 2017</name>
    <dbReference type="NCBI Taxonomy" id="1841863"/>
    <lineage>
        <taxon>Bacteria</taxon>
        <taxon>Bacillati</taxon>
        <taxon>Actinomycetota</taxon>
        <taxon>Coriobacteriia</taxon>
        <taxon>Eggerthellales</taxon>
        <taxon>Eggerthellaceae</taxon>
        <taxon>Gordonibacter</taxon>
    </lineage>
</organism>
<dbReference type="CDD" id="cd03443">
    <property type="entry name" value="PaaI_thioesterase"/>
    <property type="match status" value="1"/>
</dbReference>
<proteinExistence type="inferred from homology"/>
<name>A0A842JGG7_9ACTN</name>
<dbReference type="PANTHER" id="PTHR43240">
    <property type="entry name" value="1,4-DIHYDROXY-2-NAPHTHOYL-COA THIOESTERASE 1"/>
    <property type="match status" value="1"/>
</dbReference>
<evidence type="ECO:0000259" key="3">
    <source>
        <dbReference type="Pfam" id="PF03061"/>
    </source>
</evidence>